<dbReference type="InterPro" id="IPR036259">
    <property type="entry name" value="MFS_trans_sf"/>
</dbReference>
<evidence type="ECO:0000313" key="7">
    <source>
        <dbReference type="Proteomes" id="UP001597304"/>
    </source>
</evidence>
<feature type="transmembrane region" description="Helical" evidence="4">
    <location>
        <begin position="184"/>
        <end position="202"/>
    </location>
</feature>
<keyword evidence="7" id="KW-1185">Reference proteome</keyword>
<organism evidence="6 7">
    <name type="scientific">Ottowia flava</name>
    <dbReference type="NCBI Taxonomy" id="2675430"/>
    <lineage>
        <taxon>Bacteria</taxon>
        <taxon>Pseudomonadati</taxon>
        <taxon>Pseudomonadota</taxon>
        <taxon>Betaproteobacteria</taxon>
        <taxon>Burkholderiales</taxon>
        <taxon>Comamonadaceae</taxon>
        <taxon>Ottowia</taxon>
    </lineage>
</organism>
<feature type="transmembrane region" description="Helical" evidence="4">
    <location>
        <begin position="388"/>
        <end position="410"/>
    </location>
</feature>
<evidence type="ECO:0000256" key="4">
    <source>
        <dbReference type="SAM" id="Phobius"/>
    </source>
</evidence>
<dbReference type="Gene3D" id="1.20.1250.20">
    <property type="entry name" value="MFS general substrate transporter like domains"/>
    <property type="match status" value="2"/>
</dbReference>
<gene>
    <name evidence="6" type="ORF">ACFSF0_03085</name>
</gene>
<name>A0ABW4KQG7_9BURK</name>
<dbReference type="Proteomes" id="UP001597304">
    <property type="component" value="Unassembled WGS sequence"/>
</dbReference>
<dbReference type="InterPro" id="IPR020846">
    <property type="entry name" value="MFS_dom"/>
</dbReference>
<reference evidence="7" key="1">
    <citation type="journal article" date="2019" name="Int. J. Syst. Evol. Microbiol.">
        <title>The Global Catalogue of Microorganisms (GCM) 10K type strain sequencing project: providing services to taxonomists for standard genome sequencing and annotation.</title>
        <authorList>
            <consortium name="The Broad Institute Genomics Platform"/>
            <consortium name="The Broad Institute Genome Sequencing Center for Infectious Disease"/>
            <person name="Wu L."/>
            <person name="Ma J."/>
        </authorList>
    </citation>
    <scope>NUCLEOTIDE SEQUENCE [LARGE SCALE GENOMIC DNA]</scope>
    <source>
        <strain evidence="7">LMG 29247</strain>
    </source>
</reference>
<feature type="transmembrane region" description="Helical" evidence="4">
    <location>
        <begin position="233"/>
        <end position="254"/>
    </location>
</feature>
<feature type="transmembrane region" description="Helical" evidence="4">
    <location>
        <begin position="361"/>
        <end position="382"/>
    </location>
</feature>
<dbReference type="InterPro" id="IPR011701">
    <property type="entry name" value="MFS"/>
</dbReference>
<evidence type="ECO:0000259" key="5">
    <source>
        <dbReference type="PROSITE" id="PS50850"/>
    </source>
</evidence>
<evidence type="ECO:0000256" key="3">
    <source>
        <dbReference type="ARBA" id="ARBA00023136"/>
    </source>
</evidence>
<dbReference type="EMBL" id="JBHUEJ010000007">
    <property type="protein sequence ID" value="MFD1709576.1"/>
    <property type="molecule type" value="Genomic_DNA"/>
</dbReference>
<keyword evidence="3 4" id="KW-0472">Membrane</keyword>
<sequence>MNPATQTADAAAAAAAPVTTPPLRDDATVIGLVGLAHASSHFSHLLLPPLFPIFAAEFGLTFSQLGFLMTVFFVISGVGQAMSGFLVDKVGARPVLFAAIGCFIAACLAGSMATSYAGLMLVSVFAGLGNAPFHPVDFSILNQRVSSARLGYGFSAHGLSGSLGWGLAPAFFALMVAFSDWHRAYLVAAGLYGVVIVILYLGRAHLRTEVVVHQATPSASGGTSALSFMKLPVVWWCFSFFFLSTMTLAVVQNYASPILKALFNVSFEAAAMTVTAYMLASALGMLIGGFVAARMPRNSDRVVAWCMAAGAVLMAVCASGLMGAAGTMVALAATGFAIGVGGPSRDMMIKRATPKGATGRVYGIVYSGLDSGFAVAPLIFGVMMDHGWYRATLLGGALTLLLAVGAALGVGLRTRANERAATAAA</sequence>
<dbReference type="PANTHER" id="PTHR43129:SF1">
    <property type="entry name" value="FOSMIDOMYCIN RESISTANCE PROTEIN"/>
    <property type="match status" value="1"/>
</dbReference>
<feature type="transmembrane region" description="Helical" evidence="4">
    <location>
        <begin position="152"/>
        <end position="178"/>
    </location>
</feature>
<feature type="transmembrane region" description="Helical" evidence="4">
    <location>
        <begin position="50"/>
        <end position="75"/>
    </location>
</feature>
<feature type="domain" description="Major facilitator superfamily (MFS) profile" evidence="5">
    <location>
        <begin position="29"/>
        <end position="415"/>
    </location>
</feature>
<keyword evidence="2 4" id="KW-1133">Transmembrane helix</keyword>
<proteinExistence type="predicted"/>
<evidence type="ECO:0000313" key="6">
    <source>
        <dbReference type="EMBL" id="MFD1709576.1"/>
    </source>
</evidence>
<dbReference type="RefSeq" id="WP_147913363.1">
    <property type="nucleotide sequence ID" value="NZ_JBHUEJ010000007.1"/>
</dbReference>
<evidence type="ECO:0000256" key="2">
    <source>
        <dbReference type="ARBA" id="ARBA00022989"/>
    </source>
</evidence>
<dbReference type="Pfam" id="PF07690">
    <property type="entry name" value="MFS_1"/>
    <property type="match status" value="1"/>
</dbReference>
<keyword evidence="1 4" id="KW-0812">Transmembrane</keyword>
<dbReference type="PROSITE" id="PS50850">
    <property type="entry name" value="MFS"/>
    <property type="match status" value="1"/>
</dbReference>
<feature type="transmembrane region" description="Helical" evidence="4">
    <location>
        <begin position="274"/>
        <end position="293"/>
    </location>
</feature>
<feature type="transmembrane region" description="Helical" evidence="4">
    <location>
        <begin position="302"/>
        <end position="322"/>
    </location>
</feature>
<protein>
    <submittedName>
        <fullName evidence="6">MFS transporter</fullName>
    </submittedName>
</protein>
<dbReference type="PANTHER" id="PTHR43129">
    <property type="entry name" value="FOSMIDOMYCIN RESISTANCE PROTEIN"/>
    <property type="match status" value="1"/>
</dbReference>
<comment type="caution">
    <text evidence="6">The sequence shown here is derived from an EMBL/GenBank/DDBJ whole genome shotgun (WGS) entry which is preliminary data.</text>
</comment>
<dbReference type="SUPFAM" id="SSF103473">
    <property type="entry name" value="MFS general substrate transporter"/>
    <property type="match status" value="1"/>
</dbReference>
<evidence type="ECO:0000256" key="1">
    <source>
        <dbReference type="ARBA" id="ARBA00022692"/>
    </source>
</evidence>
<feature type="transmembrane region" description="Helical" evidence="4">
    <location>
        <begin position="95"/>
        <end position="113"/>
    </location>
</feature>
<accession>A0ABW4KQG7</accession>